<accession>A0ABU0UDX9</accession>
<evidence type="ECO:0000313" key="1">
    <source>
        <dbReference type="EMBL" id="MDQ1183141.1"/>
    </source>
</evidence>
<comment type="caution">
    <text evidence="1">The sequence shown here is derived from an EMBL/GenBank/DDBJ whole genome shotgun (WGS) entry which is preliminary data.</text>
</comment>
<proteinExistence type="predicted"/>
<keyword evidence="2" id="KW-1185">Reference proteome</keyword>
<sequence>MNQEIITRGQNAKRVLDMPEFQMLADEVRTEIFDRFRKTNVMDREEREETHRIIYAFDLFVARLEKYVSKAEAEIAIAGHVPDA</sequence>
<organism evidence="1 2">
    <name type="scientific">Agrobacterium larrymoorei</name>
    <dbReference type="NCBI Taxonomy" id="160699"/>
    <lineage>
        <taxon>Bacteria</taxon>
        <taxon>Pseudomonadati</taxon>
        <taxon>Pseudomonadota</taxon>
        <taxon>Alphaproteobacteria</taxon>
        <taxon>Hyphomicrobiales</taxon>
        <taxon>Rhizobiaceae</taxon>
        <taxon>Rhizobium/Agrobacterium group</taxon>
        <taxon>Agrobacterium</taxon>
    </lineage>
</organism>
<gene>
    <name evidence="1" type="ORF">QE408_000263</name>
</gene>
<protein>
    <recommendedName>
        <fullName evidence="3">PFL domain-containing protein</fullName>
    </recommendedName>
</protein>
<reference evidence="1 2" key="1">
    <citation type="submission" date="2023-07" db="EMBL/GenBank/DDBJ databases">
        <title>Functional and genomic diversity of the sorghum phyllosphere microbiome.</title>
        <authorList>
            <person name="Shade A."/>
        </authorList>
    </citation>
    <scope>NUCLEOTIDE SEQUENCE [LARGE SCALE GENOMIC DNA]</scope>
    <source>
        <strain evidence="1 2">SORGH_AS_1126</strain>
    </source>
</reference>
<evidence type="ECO:0008006" key="3">
    <source>
        <dbReference type="Google" id="ProtNLM"/>
    </source>
</evidence>
<dbReference type="RefSeq" id="WP_306927875.1">
    <property type="nucleotide sequence ID" value="NZ_JAUTBL010000001.1"/>
</dbReference>
<evidence type="ECO:0000313" key="2">
    <source>
        <dbReference type="Proteomes" id="UP001224781"/>
    </source>
</evidence>
<dbReference type="EMBL" id="JAUTBL010000001">
    <property type="protein sequence ID" value="MDQ1183141.1"/>
    <property type="molecule type" value="Genomic_DNA"/>
</dbReference>
<name>A0ABU0UDX9_9HYPH</name>
<dbReference type="Proteomes" id="UP001224781">
    <property type="component" value="Unassembled WGS sequence"/>
</dbReference>